<dbReference type="Proteomes" id="UP000015105">
    <property type="component" value="Unassembled WGS sequence"/>
</dbReference>
<dbReference type="EnsemblPlants" id="AET0Gv20100800.3">
    <property type="protein sequence ID" value="AET0Gv20100800.3"/>
    <property type="gene ID" value="AET0Gv20100800"/>
</dbReference>
<evidence type="ECO:0000313" key="2">
    <source>
        <dbReference type="Proteomes" id="UP000015105"/>
    </source>
</evidence>
<name>A0A452XEM7_AEGTS</name>
<evidence type="ECO:0000313" key="1">
    <source>
        <dbReference type="EnsemblPlants" id="AET0Gv20100800.3"/>
    </source>
</evidence>
<dbReference type="AlphaFoldDB" id="A0A452XEM7"/>
<dbReference type="PANTHER" id="PTHR47482:SF24">
    <property type="entry name" value="PROTEIN FAR1-RELATED SEQUENCE"/>
    <property type="match status" value="1"/>
</dbReference>
<organism evidence="1 2">
    <name type="scientific">Aegilops tauschii subsp. strangulata</name>
    <name type="common">Goatgrass</name>
    <dbReference type="NCBI Taxonomy" id="200361"/>
    <lineage>
        <taxon>Eukaryota</taxon>
        <taxon>Viridiplantae</taxon>
        <taxon>Streptophyta</taxon>
        <taxon>Embryophyta</taxon>
        <taxon>Tracheophyta</taxon>
        <taxon>Spermatophyta</taxon>
        <taxon>Magnoliopsida</taxon>
        <taxon>Liliopsida</taxon>
        <taxon>Poales</taxon>
        <taxon>Poaceae</taxon>
        <taxon>BOP clade</taxon>
        <taxon>Pooideae</taxon>
        <taxon>Triticodae</taxon>
        <taxon>Triticeae</taxon>
        <taxon>Triticinae</taxon>
        <taxon>Aegilops</taxon>
    </lineage>
</organism>
<reference evidence="2" key="2">
    <citation type="journal article" date="2017" name="Nat. Plants">
        <title>The Aegilops tauschii genome reveals multiple impacts of transposons.</title>
        <authorList>
            <person name="Zhao G."/>
            <person name="Zou C."/>
            <person name="Li K."/>
            <person name="Wang K."/>
            <person name="Li T."/>
            <person name="Gao L."/>
            <person name="Zhang X."/>
            <person name="Wang H."/>
            <person name="Yang Z."/>
            <person name="Liu X."/>
            <person name="Jiang W."/>
            <person name="Mao L."/>
            <person name="Kong X."/>
            <person name="Jiao Y."/>
            <person name="Jia J."/>
        </authorList>
    </citation>
    <scope>NUCLEOTIDE SEQUENCE [LARGE SCALE GENOMIC DNA]</scope>
    <source>
        <strain evidence="2">cv. AL8/78</strain>
    </source>
</reference>
<reference evidence="1" key="3">
    <citation type="submission" date="2019-03" db="UniProtKB">
        <authorList>
            <consortium name="EnsemblPlants"/>
        </authorList>
    </citation>
    <scope>IDENTIFICATION</scope>
</reference>
<reference evidence="2" key="1">
    <citation type="journal article" date="2014" name="Science">
        <title>Ancient hybridizations among the ancestral genomes of bread wheat.</title>
        <authorList>
            <consortium name="International Wheat Genome Sequencing Consortium,"/>
            <person name="Marcussen T."/>
            <person name="Sandve S.R."/>
            <person name="Heier L."/>
            <person name="Spannagl M."/>
            <person name="Pfeifer M."/>
            <person name="Jakobsen K.S."/>
            <person name="Wulff B.B."/>
            <person name="Steuernagel B."/>
            <person name="Mayer K.F."/>
            <person name="Olsen O.A."/>
        </authorList>
    </citation>
    <scope>NUCLEOTIDE SEQUENCE [LARGE SCALE GENOMIC DNA]</scope>
    <source>
        <strain evidence="2">cv. AL8/78</strain>
    </source>
</reference>
<protein>
    <submittedName>
        <fullName evidence="1">Uncharacterized protein</fullName>
    </submittedName>
</protein>
<dbReference type="Gramene" id="AET0Gv20100800.3">
    <property type="protein sequence ID" value="AET0Gv20100800.3"/>
    <property type="gene ID" value="AET0Gv20100800"/>
</dbReference>
<proteinExistence type="predicted"/>
<dbReference type="PANTHER" id="PTHR47482">
    <property type="entry name" value="OS11G0632001 PROTEIN"/>
    <property type="match status" value="1"/>
</dbReference>
<sequence length="81" mass="9217">MTVVGQASCVCSLSNLWLLLGRMMNIMSEFYGSELIVPYTTKAISNLKSGLNKFDTKEGDMIETVAYFKDQQQNDPDFFYK</sequence>
<keyword evidence="2" id="KW-1185">Reference proteome</keyword>
<accession>A0A452XEM7</accession>